<dbReference type="Proteomes" id="UP000265719">
    <property type="component" value="Chromosome"/>
</dbReference>
<keyword evidence="2" id="KW-1185">Reference proteome</keyword>
<dbReference type="EMBL" id="CP063196">
    <property type="protein sequence ID" value="UOE19906.1"/>
    <property type="molecule type" value="Genomic_DNA"/>
</dbReference>
<evidence type="ECO:0000313" key="2">
    <source>
        <dbReference type="Proteomes" id="UP000265719"/>
    </source>
</evidence>
<gene>
    <name evidence="1" type="ORF">NI17_001165</name>
</gene>
<dbReference type="RefSeq" id="WP_119267965.1">
    <property type="nucleotide sequence ID" value="NZ_CP063196.1"/>
</dbReference>
<reference evidence="1" key="1">
    <citation type="submission" date="2020-10" db="EMBL/GenBank/DDBJ databases">
        <title>De novo genome project of the cellulose decomposer Thermobifida halotolerans type strain.</title>
        <authorList>
            <person name="Nagy I."/>
            <person name="Horvath B."/>
            <person name="Kukolya J."/>
            <person name="Nagy I."/>
            <person name="Orsini M."/>
        </authorList>
    </citation>
    <scope>NUCLEOTIDE SEQUENCE</scope>
    <source>
        <strain evidence="1">DSM 44931</strain>
    </source>
</reference>
<dbReference type="KEGG" id="thao:NI17_001165"/>
<evidence type="ECO:0000313" key="1">
    <source>
        <dbReference type="EMBL" id="UOE19906.1"/>
    </source>
</evidence>
<proteinExistence type="predicted"/>
<name>A0AA97LXX7_9ACTN</name>
<protein>
    <submittedName>
        <fullName evidence="1">Lactococcin 972 family bacteriocin</fullName>
    </submittedName>
</protein>
<dbReference type="AlphaFoldDB" id="A0AA97LXX7"/>
<dbReference type="Gene3D" id="2.60.40.2850">
    <property type="match status" value="1"/>
</dbReference>
<dbReference type="InterPro" id="IPR006540">
    <property type="entry name" value="Lactococcin_972"/>
</dbReference>
<dbReference type="Pfam" id="PF09683">
    <property type="entry name" value="Lactococcin_972"/>
    <property type="match status" value="1"/>
</dbReference>
<accession>A0AA97LXX7</accession>
<organism evidence="1 2">
    <name type="scientific">Thermobifida halotolerans</name>
    <dbReference type="NCBI Taxonomy" id="483545"/>
    <lineage>
        <taxon>Bacteria</taxon>
        <taxon>Bacillati</taxon>
        <taxon>Actinomycetota</taxon>
        <taxon>Actinomycetes</taxon>
        <taxon>Streptosporangiales</taxon>
        <taxon>Nocardiopsidaceae</taxon>
        <taxon>Thermobifida</taxon>
    </lineage>
</organism>
<dbReference type="NCBIfam" id="TIGR01653">
    <property type="entry name" value="lactococcin_972"/>
    <property type="match status" value="1"/>
</dbReference>
<sequence length="100" mass="10010">MSVLKRLSITVLIAAGITVGITGVAAAATSYVGGGTWNHGVTGLPGAGTVYSHYYHGSVCHGSTAVGTTVVRASAAAGSWARATAPRAAGNNQTYWRTSC</sequence>